<keyword evidence="4" id="KW-0808">Transferase</keyword>
<evidence type="ECO:0000256" key="6">
    <source>
        <dbReference type="ARBA" id="ARBA00022777"/>
    </source>
</evidence>
<protein>
    <recommendedName>
        <fullName evidence="2">histidine kinase</fullName>
        <ecNumber evidence="2">2.7.13.3</ecNumber>
    </recommendedName>
</protein>
<accession>A0A8J6IVR8</accession>
<keyword evidence="7 8" id="KW-1133">Transmembrane helix</keyword>
<evidence type="ECO:0000256" key="2">
    <source>
        <dbReference type="ARBA" id="ARBA00012438"/>
    </source>
</evidence>
<comment type="caution">
    <text evidence="10">The sequence shown here is derived from an EMBL/GenBank/DDBJ whole genome shotgun (WGS) entry which is preliminary data.</text>
</comment>
<evidence type="ECO:0000256" key="8">
    <source>
        <dbReference type="SAM" id="Phobius"/>
    </source>
</evidence>
<dbReference type="InterPro" id="IPR036097">
    <property type="entry name" value="HisK_dim/P_sf"/>
</dbReference>
<feature type="transmembrane region" description="Helical" evidence="8">
    <location>
        <begin position="14"/>
        <end position="38"/>
    </location>
</feature>
<dbReference type="AlphaFoldDB" id="A0A8J6IVR8"/>
<sequence>MNQFRRLHSLSHRIIVYCCLCTFLCGVVFSGFNVAWLYCLENTYLNRMIDVEVDYVDPLSMEQIQRIAAQKEHLQLINDQQLPEHFDIGQCEEHGHRAITYHHDGQDFIAHGLAQHPGVWLVTNISKLELVRPYQGMILLTLSAVALGLILLTCLIIYLVLKKLLRPLNRLADFVATMKIDDLPKGFAARYPANEVGLLAFTLEEKITRISEFIYREQNFTRDVSHELRTAIAIIKNQTSELMANPNIDQQQRQKLEHIQHANFEAENTVKNLLFLAREQHDELVHHSVKLLPVVESTIIQQAYLLDGKNVNVDVNIDAAVSVHIPAGVLAILLSNLISNAFQYTQQGQVEIGFDNYKLSVSDTGIGIPQSIRHKVEQPFVKSENSRGYGVGMAIVNRLCDVYHLRFYIEDKQPGTCVTVVFPTRA</sequence>
<keyword evidence="3" id="KW-0597">Phosphoprotein</keyword>
<reference evidence="10" key="1">
    <citation type="journal article" date="2018" name="Int. J. Syst. Evol. Microbiol.">
        <title>Neptunicella marina gen. nov., sp. nov., isolated from surface seawater.</title>
        <authorList>
            <person name="Liu X."/>
            <person name="Lai Q."/>
            <person name="Du Y."/>
            <person name="Zhang X."/>
            <person name="Liu Z."/>
            <person name="Sun F."/>
            <person name="Shao Z."/>
        </authorList>
    </citation>
    <scope>NUCLEOTIDE SEQUENCE</scope>
    <source>
        <strain evidence="10">S27-2</strain>
    </source>
</reference>
<dbReference type="EC" id="2.7.13.3" evidence="2"/>
<feature type="transmembrane region" description="Helical" evidence="8">
    <location>
        <begin position="137"/>
        <end position="161"/>
    </location>
</feature>
<evidence type="ECO:0000259" key="9">
    <source>
        <dbReference type="PROSITE" id="PS50109"/>
    </source>
</evidence>
<dbReference type="Gene3D" id="1.10.287.130">
    <property type="match status" value="1"/>
</dbReference>
<dbReference type="Proteomes" id="UP000601768">
    <property type="component" value="Unassembled WGS sequence"/>
</dbReference>
<keyword evidence="5 8" id="KW-0812">Transmembrane</keyword>
<reference evidence="10" key="2">
    <citation type="submission" date="2020-08" db="EMBL/GenBank/DDBJ databases">
        <authorList>
            <person name="Lai Q."/>
        </authorList>
    </citation>
    <scope>NUCLEOTIDE SEQUENCE</scope>
    <source>
        <strain evidence="10">S27-2</strain>
    </source>
</reference>
<dbReference type="InterPro" id="IPR003594">
    <property type="entry name" value="HATPase_dom"/>
</dbReference>
<keyword evidence="11" id="KW-1185">Reference proteome</keyword>
<dbReference type="SUPFAM" id="SSF47384">
    <property type="entry name" value="Homodimeric domain of signal transducing histidine kinase"/>
    <property type="match status" value="1"/>
</dbReference>
<dbReference type="InterPro" id="IPR005467">
    <property type="entry name" value="His_kinase_dom"/>
</dbReference>
<dbReference type="EMBL" id="JACNEP010000020">
    <property type="protein sequence ID" value="MBC3767566.1"/>
    <property type="molecule type" value="Genomic_DNA"/>
</dbReference>
<organism evidence="10 11">
    <name type="scientific">Neptunicella marina</name>
    <dbReference type="NCBI Taxonomy" id="2125989"/>
    <lineage>
        <taxon>Bacteria</taxon>
        <taxon>Pseudomonadati</taxon>
        <taxon>Pseudomonadota</taxon>
        <taxon>Gammaproteobacteria</taxon>
        <taxon>Alteromonadales</taxon>
        <taxon>Alteromonadaceae</taxon>
        <taxon>Neptunicella</taxon>
    </lineage>
</organism>
<dbReference type="Gene3D" id="3.30.565.10">
    <property type="entry name" value="Histidine kinase-like ATPase, C-terminal domain"/>
    <property type="match status" value="1"/>
</dbReference>
<evidence type="ECO:0000313" key="11">
    <source>
        <dbReference type="Proteomes" id="UP000601768"/>
    </source>
</evidence>
<proteinExistence type="predicted"/>
<evidence type="ECO:0000256" key="1">
    <source>
        <dbReference type="ARBA" id="ARBA00000085"/>
    </source>
</evidence>
<evidence type="ECO:0000256" key="4">
    <source>
        <dbReference type="ARBA" id="ARBA00022679"/>
    </source>
</evidence>
<dbReference type="PANTHER" id="PTHR45436:SF16">
    <property type="entry name" value="HISTIDINE KINASE"/>
    <property type="match status" value="1"/>
</dbReference>
<dbReference type="GO" id="GO:0000155">
    <property type="term" value="F:phosphorelay sensor kinase activity"/>
    <property type="evidence" value="ECO:0007669"/>
    <property type="project" value="InterPro"/>
</dbReference>
<dbReference type="GO" id="GO:0005886">
    <property type="term" value="C:plasma membrane"/>
    <property type="evidence" value="ECO:0007669"/>
    <property type="project" value="TreeGrafter"/>
</dbReference>
<evidence type="ECO:0000313" key="10">
    <source>
        <dbReference type="EMBL" id="MBC3767566.1"/>
    </source>
</evidence>
<gene>
    <name evidence="10" type="ORF">H8B19_16930</name>
</gene>
<dbReference type="InterPro" id="IPR036890">
    <property type="entry name" value="HATPase_C_sf"/>
</dbReference>
<feature type="domain" description="Histidine kinase" evidence="9">
    <location>
        <begin position="223"/>
        <end position="426"/>
    </location>
</feature>
<dbReference type="PANTHER" id="PTHR45436">
    <property type="entry name" value="SENSOR HISTIDINE KINASE YKOH"/>
    <property type="match status" value="1"/>
</dbReference>
<dbReference type="RefSeq" id="WP_186508154.1">
    <property type="nucleotide sequence ID" value="NZ_JACNEP010000020.1"/>
</dbReference>
<evidence type="ECO:0000256" key="7">
    <source>
        <dbReference type="ARBA" id="ARBA00022989"/>
    </source>
</evidence>
<keyword evidence="6 10" id="KW-0418">Kinase</keyword>
<name>A0A8J6IVR8_9ALTE</name>
<evidence type="ECO:0000256" key="3">
    <source>
        <dbReference type="ARBA" id="ARBA00022553"/>
    </source>
</evidence>
<dbReference type="SUPFAM" id="SSF55874">
    <property type="entry name" value="ATPase domain of HSP90 chaperone/DNA topoisomerase II/histidine kinase"/>
    <property type="match status" value="1"/>
</dbReference>
<dbReference type="InterPro" id="IPR003661">
    <property type="entry name" value="HisK_dim/P_dom"/>
</dbReference>
<dbReference type="SMART" id="SM00388">
    <property type="entry name" value="HisKA"/>
    <property type="match status" value="1"/>
</dbReference>
<keyword evidence="8" id="KW-0472">Membrane</keyword>
<dbReference type="Pfam" id="PF02518">
    <property type="entry name" value="HATPase_c"/>
    <property type="match status" value="1"/>
</dbReference>
<dbReference type="PROSITE" id="PS50109">
    <property type="entry name" value="HIS_KIN"/>
    <property type="match status" value="1"/>
</dbReference>
<dbReference type="InterPro" id="IPR050428">
    <property type="entry name" value="TCS_sensor_his_kinase"/>
</dbReference>
<evidence type="ECO:0000256" key="5">
    <source>
        <dbReference type="ARBA" id="ARBA00022692"/>
    </source>
</evidence>
<comment type="catalytic activity">
    <reaction evidence="1">
        <text>ATP + protein L-histidine = ADP + protein N-phospho-L-histidine.</text>
        <dbReference type="EC" id="2.7.13.3"/>
    </reaction>
</comment>
<dbReference type="CDD" id="cd00082">
    <property type="entry name" value="HisKA"/>
    <property type="match status" value="1"/>
</dbReference>
<dbReference type="SMART" id="SM00387">
    <property type="entry name" value="HATPase_c"/>
    <property type="match status" value="1"/>
</dbReference>
<dbReference type="Pfam" id="PF00512">
    <property type="entry name" value="HisKA"/>
    <property type="match status" value="1"/>
</dbReference>